<evidence type="ECO:0000313" key="2">
    <source>
        <dbReference type="Proteomes" id="UP000689195"/>
    </source>
</evidence>
<keyword evidence="2" id="KW-1185">Reference proteome</keyword>
<comment type="caution">
    <text evidence="1">The sequence shown here is derived from an EMBL/GenBank/DDBJ whole genome shotgun (WGS) entry which is preliminary data.</text>
</comment>
<protein>
    <submittedName>
        <fullName evidence="1">Uncharacterized protein</fullName>
    </submittedName>
</protein>
<organism evidence="1 2">
    <name type="scientific">Paramecium pentaurelia</name>
    <dbReference type="NCBI Taxonomy" id="43138"/>
    <lineage>
        <taxon>Eukaryota</taxon>
        <taxon>Sar</taxon>
        <taxon>Alveolata</taxon>
        <taxon>Ciliophora</taxon>
        <taxon>Intramacronucleata</taxon>
        <taxon>Oligohymenophorea</taxon>
        <taxon>Peniculida</taxon>
        <taxon>Parameciidae</taxon>
        <taxon>Paramecium</taxon>
    </lineage>
</organism>
<sequence length="126" mass="15377">MVIFQIVILYVIEYLDINITSVKFKQINNCKLQQYVKCLECQIEYQLVFHKITAFKSVQMEQQYLKKFVMMGIEFNLLFVIILKKFLIRMFIFLQYQVLSLSRRLESSRILLYLYLWRRAISNLIQ</sequence>
<proteinExistence type="predicted"/>
<name>A0A8S1XA60_9CILI</name>
<reference evidence="1" key="1">
    <citation type="submission" date="2021-01" db="EMBL/GenBank/DDBJ databases">
        <authorList>
            <consortium name="Genoscope - CEA"/>
            <person name="William W."/>
        </authorList>
    </citation>
    <scope>NUCLEOTIDE SEQUENCE</scope>
</reference>
<evidence type="ECO:0000313" key="1">
    <source>
        <dbReference type="EMBL" id="CAD8197967.1"/>
    </source>
</evidence>
<dbReference type="Proteomes" id="UP000689195">
    <property type="component" value="Unassembled WGS sequence"/>
</dbReference>
<dbReference type="AlphaFoldDB" id="A0A8S1XA60"/>
<accession>A0A8S1XA60</accession>
<gene>
    <name evidence="1" type="ORF">PPENT_87.1.T1170025</name>
</gene>
<dbReference type="EMBL" id="CAJJDO010000117">
    <property type="protein sequence ID" value="CAD8197967.1"/>
    <property type="molecule type" value="Genomic_DNA"/>
</dbReference>